<dbReference type="Proteomes" id="UP000005753">
    <property type="component" value="Chromosome"/>
</dbReference>
<proteinExistence type="predicted"/>
<dbReference type="HOGENOM" id="CLU_2395305_0_0_9"/>
<evidence type="ECO:0000313" key="2">
    <source>
        <dbReference type="Proteomes" id="UP000005753"/>
    </source>
</evidence>
<reference evidence="1 2" key="1">
    <citation type="submission" date="2010-08" db="EMBL/GenBank/DDBJ databases">
        <authorList>
            <consortium name="US DOE Joint Genome Institute (JGI-PGF)"/>
            <person name="Lucas S."/>
            <person name="Copeland A."/>
            <person name="Lapidus A."/>
            <person name="Cheng J.-F."/>
            <person name="Bruce D."/>
            <person name="Goodwin L."/>
            <person name="Pitluck S."/>
            <person name="Land M.L."/>
            <person name="Hauser L."/>
            <person name="Chang Y.-J."/>
            <person name="Anderson I.J."/>
            <person name="Johnson E."/>
            <person name="Mulhopadhyay B."/>
            <person name="Kyrpides N."/>
            <person name="Woyke T.J."/>
        </authorList>
    </citation>
    <scope>NUCLEOTIDE SEQUENCE [LARGE SCALE GENOMIC DNA]</scope>
    <source>
        <strain evidence="1 2">6</strain>
    </source>
</reference>
<dbReference type="AlphaFoldDB" id="I5AT76"/>
<sequence length="93" mass="10637">MKISVRKVSQDVESILRVSQQAEEKLDDLRLCFRDLEACWEGDASKSYSRKVDEELGELRFACTRMKVFLMGMHQAAALYSACGKAMERNVQT</sequence>
<evidence type="ECO:0000313" key="1">
    <source>
        <dbReference type="EMBL" id="EIM56999.1"/>
    </source>
</evidence>
<reference evidence="1 2" key="2">
    <citation type="submission" date="2012-02" db="EMBL/GenBank/DDBJ databases">
        <title>Improved High-Quality Draft sequence of Eubacterium cellulosolvens 6.</title>
        <authorList>
            <consortium name="US DOE Joint Genome Institute"/>
            <person name="Lucas S."/>
            <person name="Han J."/>
            <person name="Lapidus A."/>
            <person name="Cheng J.-F."/>
            <person name="Goodwin L."/>
            <person name="Pitluck S."/>
            <person name="Peters L."/>
            <person name="Mikhailova N."/>
            <person name="Gu W."/>
            <person name="Detter J.C."/>
            <person name="Han C."/>
            <person name="Tapia R."/>
            <person name="Land M."/>
            <person name="Hauser L."/>
            <person name="Kyrpides N."/>
            <person name="Ivanova N."/>
            <person name="Pagani I."/>
            <person name="Johnson E."/>
            <person name="Mukhopadhyay B."/>
            <person name="Anderson I."/>
            <person name="Woyke T."/>
        </authorList>
    </citation>
    <scope>NUCLEOTIDE SEQUENCE [LARGE SCALE GENOMIC DNA]</scope>
    <source>
        <strain evidence="1 2">6</strain>
    </source>
</reference>
<dbReference type="STRING" id="633697.EubceDRAFT1_1182"/>
<accession>I5AT76</accession>
<evidence type="ECO:0008006" key="3">
    <source>
        <dbReference type="Google" id="ProtNLM"/>
    </source>
</evidence>
<name>I5AT76_EUBC6</name>
<gene>
    <name evidence="1" type="ORF">EubceDRAFT1_1182</name>
</gene>
<keyword evidence="2" id="KW-1185">Reference proteome</keyword>
<protein>
    <recommendedName>
        <fullName evidence="3">WXG100 family type VII secretion target</fullName>
    </recommendedName>
</protein>
<dbReference type="OrthoDB" id="9859513at2"/>
<organism evidence="1 2">
    <name type="scientific">Eubacterium cellulosolvens (strain ATCC 43171 / JCM 9499 / 6)</name>
    <name type="common">Cillobacterium cellulosolvens</name>
    <dbReference type="NCBI Taxonomy" id="633697"/>
    <lineage>
        <taxon>Bacteria</taxon>
        <taxon>Bacillati</taxon>
        <taxon>Bacillota</taxon>
        <taxon>Clostridia</taxon>
        <taxon>Eubacteriales</taxon>
        <taxon>Eubacteriaceae</taxon>
        <taxon>Eubacterium</taxon>
    </lineage>
</organism>
<dbReference type="EMBL" id="CM001487">
    <property type="protein sequence ID" value="EIM56999.1"/>
    <property type="molecule type" value="Genomic_DNA"/>
</dbReference>